<organism evidence="2">
    <name type="scientific">Balaenoptera musculus</name>
    <name type="common">Blue whale</name>
    <dbReference type="NCBI Taxonomy" id="9771"/>
    <lineage>
        <taxon>Eukaryota</taxon>
        <taxon>Metazoa</taxon>
        <taxon>Chordata</taxon>
        <taxon>Craniata</taxon>
        <taxon>Vertebrata</taxon>
        <taxon>Euteleostomi</taxon>
        <taxon>Mammalia</taxon>
        <taxon>Eutheria</taxon>
        <taxon>Laurasiatheria</taxon>
        <taxon>Artiodactyla</taxon>
        <taxon>Whippomorpha</taxon>
        <taxon>Cetacea</taxon>
        <taxon>Mysticeti</taxon>
        <taxon>Balaenopteridae</taxon>
        <taxon>Balaenoptera</taxon>
    </lineage>
</organism>
<dbReference type="GeneTree" id="ENSGT00940000159326"/>
<dbReference type="Ensembl" id="ENSBMST00010008625.1">
    <property type="protein sequence ID" value="ENSBMSP00010007727.1"/>
    <property type="gene ID" value="ENSBMSG00010005737.1"/>
</dbReference>
<reference evidence="2" key="1">
    <citation type="submission" date="2023-09" db="UniProtKB">
        <authorList>
            <consortium name="Ensembl"/>
        </authorList>
    </citation>
    <scope>IDENTIFICATION</scope>
</reference>
<protein>
    <submittedName>
        <fullName evidence="2">Uncharacterized protein</fullName>
    </submittedName>
</protein>
<dbReference type="SUPFAM" id="SSF47473">
    <property type="entry name" value="EF-hand"/>
    <property type="match status" value="1"/>
</dbReference>
<feature type="region of interest" description="Disordered" evidence="1">
    <location>
        <begin position="33"/>
        <end position="81"/>
    </location>
</feature>
<evidence type="ECO:0000256" key="1">
    <source>
        <dbReference type="SAM" id="MobiDB-lite"/>
    </source>
</evidence>
<dbReference type="Gene3D" id="1.10.238.10">
    <property type="entry name" value="EF-hand"/>
    <property type="match status" value="1"/>
</dbReference>
<evidence type="ECO:0000313" key="2">
    <source>
        <dbReference type="Ensembl" id="ENSBMSP00010007727.1"/>
    </source>
</evidence>
<name>A0A8C0CMW4_BALMU</name>
<sequence length="119" mass="13086">MTKEHLAKFINQKQRDSRLNSLLFPPVRPDQVQGLIDKYEPRGVNVQRGEDKGTSDPPRSSPVLPPSLAPPLAQPASSQAFPLRRCTARCCWRVAAAWSWTAGRGSPLMRSPLSPTASP</sequence>
<feature type="compositionally biased region" description="Pro residues" evidence="1">
    <location>
        <begin position="59"/>
        <end position="73"/>
    </location>
</feature>
<proteinExistence type="predicted"/>
<dbReference type="InterPro" id="IPR011992">
    <property type="entry name" value="EF-hand-dom_pair"/>
</dbReference>
<accession>A0A8C0CMW4</accession>
<dbReference type="AlphaFoldDB" id="A0A8C0CMW4"/>